<dbReference type="CTD" id="20328498"/>
<reference evidence="1 2" key="1">
    <citation type="submission" date="2013-11" db="EMBL/GenBank/DDBJ databases">
        <title>Opisthorchis viverrini - life in the bile duct.</title>
        <authorList>
            <person name="Young N.D."/>
            <person name="Nagarajan N."/>
            <person name="Lin S.J."/>
            <person name="Korhonen P.K."/>
            <person name="Jex A.R."/>
            <person name="Hall R.S."/>
            <person name="Safavi-Hemami H."/>
            <person name="Kaewkong W."/>
            <person name="Bertrand D."/>
            <person name="Gao S."/>
            <person name="Seet Q."/>
            <person name="Wongkham S."/>
            <person name="Teh B.T."/>
            <person name="Wongkham C."/>
            <person name="Intapan P.M."/>
            <person name="Maleewong W."/>
            <person name="Yang X."/>
            <person name="Hu M."/>
            <person name="Wang Z."/>
            <person name="Hofmann A."/>
            <person name="Sternberg P.W."/>
            <person name="Tan P."/>
            <person name="Wang J."/>
            <person name="Gasser R.B."/>
        </authorList>
    </citation>
    <scope>NUCLEOTIDE SEQUENCE [LARGE SCALE GENOMIC DNA]</scope>
</reference>
<dbReference type="AlphaFoldDB" id="A0A075AB34"/>
<dbReference type="Proteomes" id="UP000054324">
    <property type="component" value="Unassembled WGS sequence"/>
</dbReference>
<dbReference type="KEGG" id="ovi:T265_14332"/>
<feature type="non-terminal residue" evidence="1">
    <location>
        <position position="1"/>
    </location>
</feature>
<evidence type="ECO:0000313" key="2">
    <source>
        <dbReference type="Proteomes" id="UP000054324"/>
    </source>
</evidence>
<name>A0A075AB34_OPIVI</name>
<dbReference type="GeneID" id="20328498"/>
<dbReference type="RefSeq" id="XP_009171444.1">
    <property type="nucleotide sequence ID" value="XM_009173180.1"/>
</dbReference>
<keyword evidence="2" id="KW-1185">Reference proteome</keyword>
<dbReference type="STRING" id="6198.A0A075AB34"/>
<organism evidence="1 2">
    <name type="scientific">Opisthorchis viverrini</name>
    <name type="common">Southeast Asian liver fluke</name>
    <dbReference type="NCBI Taxonomy" id="6198"/>
    <lineage>
        <taxon>Eukaryota</taxon>
        <taxon>Metazoa</taxon>
        <taxon>Spiralia</taxon>
        <taxon>Lophotrochozoa</taxon>
        <taxon>Platyhelminthes</taxon>
        <taxon>Trematoda</taxon>
        <taxon>Digenea</taxon>
        <taxon>Opisthorchiida</taxon>
        <taxon>Opisthorchiata</taxon>
        <taxon>Opisthorchiidae</taxon>
        <taxon>Opisthorchis</taxon>
    </lineage>
</organism>
<evidence type="ECO:0000313" key="1">
    <source>
        <dbReference type="EMBL" id="KER24809.1"/>
    </source>
</evidence>
<protein>
    <submittedName>
        <fullName evidence="1">Uncharacterized protein</fullName>
    </submittedName>
</protein>
<dbReference type="OrthoDB" id="269496at2759"/>
<proteinExistence type="predicted"/>
<accession>A0A075AB34</accession>
<dbReference type="EMBL" id="KL596796">
    <property type="protein sequence ID" value="KER24809.1"/>
    <property type="molecule type" value="Genomic_DNA"/>
</dbReference>
<sequence length="151" mass="16759">SDNFDYAETIGFRRWLKWLEREFTDRKVRGSNPTSATRLPLSRLGQPDSIPALVLPSGGMAARHRKGATVERCALSISDPHQGRAVDLSPCGDEIARWLNRPLTDRKVCVSNTTSASRLSRFGQPEITAALVHPGVAASHRNGWTAKRKIW</sequence>
<gene>
    <name evidence="1" type="ORF">T265_14332</name>
</gene>